<dbReference type="PIRSF" id="PIRSF006324">
    <property type="entry name" value="LeuE"/>
    <property type="match status" value="1"/>
</dbReference>
<dbReference type="GO" id="GO:0015171">
    <property type="term" value="F:amino acid transmembrane transporter activity"/>
    <property type="evidence" value="ECO:0007669"/>
    <property type="project" value="TreeGrafter"/>
</dbReference>
<feature type="transmembrane region" description="Helical" evidence="7">
    <location>
        <begin position="6"/>
        <end position="29"/>
    </location>
</feature>
<evidence type="ECO:0000256" key="7">
    <source>
        <dbReference type="SAM" id="Phobius"/>
    </source>
</evidence>
<dbReference type="GO" id="GO:0005886">
    <property type="term" value="C:plasma membrane"/>
    <property type="evidence" value="ECO:0007669"/>
    <property type="project" value="UniProtKB-SubCell"/>
</dbReference>
<dbReference type="AlphaFoldDB" id="A0A421DQF5"/>
<evidence type="ECO:0000256" key="3">
    <source>
        <dbReference type="ARBA" id="ARBA00022692"/>
    </source>
</evidence>
<dbReference type="PANTHER" id="PTHR30086">
    <property type="entry name" value="ARGININE EXPORTER PROTEIN ARGO"/>
    <property type="match status" value="1"/>
</dbReference>
<dbReference type="Pfam" id="PF01810">
    <property type="entry name" value="LysE"/>
    <property type="match status" value="1"/>
</dbReference>
<keyword evidence="2" id="KW-1003">Cell membrane</keyword>
<comment type="caution">
    <text evidence="8">The sequence shown here is derived from an EMBL/GenBank/DDBJ whole genome shotgun (WGS) entry which is preliminary data.</text>
</comment>
<keyword evidence="4" id="KW-0029">Amino-acid transport</keyword>
<feature type="transmembrane region" description="Helical" evidence="7">
    <location>
        <begin position="41"/>
        <end position="68"/>
    </location>
</feature>
<name>A0A421DQF5_9GAMM</name>
<evidence type="ECO:0000256" key="5">
    <source>
        <dbReference type="ARBA" id="ARBA00022989"/>
    </source>
</evidence>
<dbReference type="EMBL" id="MJLZ01000011">
    <property type="protein sequence ID" value="RLM25811.1"/>
    <property type="molecule type" value="Genomic_DNA"/>
</dbReference>
<accession>A0A421DQF5</accession>
<dbReference type="Proteomes" id="UP000285648">
    <property type="component" value="Unassembled WGS sequence"/>
</dbReference>
<reference evidence="8 9" key="1">
    <citation type="submission" date="2016-09" db="EMBL/GenBank/DDBJ databases">
        <authorList>
            <person name="Doonan J."/>
            <person name="Pachebat J.A."/>
            <person name="Golyshin P.N."/>
            <person name="Denman S."/>
            <person name="Mcdonald J.E."/>
        </authorList>
    </citation>
    <scope>NUCLEOTIDE SEQUENCE [LARGE SCALE GENOMIC DNA]</scope>
    <source>
        <strain evidence="8 9">NCPPB 3934</strain>
    </source>
</reference>
<evidence type="ECO:0000256" key="6">
    <source>
        <dbReference type="ARBA" id="ARBA00023136"/>
    </source>
</evidence>
<keyword evidence="3 7" id="KW-0812">Transmembrane</keyword>
<feature type="transmembrane region" description="Helical" evidence="7">
    <location>
        <begin position="112"/>
        <end position="137"/>
    </location>
</feature>
<keyword evidence="4" id="KW-0813">Transport</keyword>
<protein>
    <recommendedName>
        <fullName evidence="10">Lysine transporter LysE</fullName>
    </recommendedName>
</protein>
<feature type="transmembrane region" description="Helical" evidence="7">
    <location>
        <begin position="149"/>
        <end position="174"/>
    </location>
</feature>
<feature type="transmembrane region" description="Helical" evidence="7">
    <location>
        <begin position="186"/>
        <end position="205"/>
    </location>
</feature>
<comment type="subcellular location">
    <subcellularLocation>
        <location evidence="1">Cell membrane</location>
        <topology evidence="1">Multi-pass membrane protein</topology>
    </subcellularLocation>
</comment>
<keyword evidence="6 7" id="KW-0472">Membrane</keyword>
<proteinExistence type="predicted"/>
<evidence type="ECO:0000256" key="2">
    <source>
        <dbReference type="ARBA" id="ARBA00022475"/>
    </source>
</evidence>
<organism evidence="8 9">
    <name type="scientific">Brenneria alni</name>
    <dbReference type="NCBI Taxonomy" id="71656"/>
    <lineage>
        <taxon>Bacteria</taxon>
        <taxon>Pseudomonadati</taxon>
        <taxon>Pseudomonadota</taxon>
        <taxon>Gammaproteobacteria</taxon>
        <taxon>Enterobacterales</taxon>
        <taxon>Pectobacteriaceae</taxon>
        <taxon>Brenneria</taxon>
    </lineage>
</organism>
<evidence type="ECO:0000256" key="4">
    <source>
        <dbReference type="ARBA" id="ARBA00022970"/>
    </source>
</evidence>
<evidence type="ECO:0008006" key="10">
    <source>
        <dbReference type="Google" id="ProtNLM"/>
    </source>
</evidence>
<evidence type="ECO:0000313" key="9">
    <source>
        <dbReference type="Proteomes" id="UP000285648"/>
    </source>
</evidence>
<dbReference type="PANTHER" id="PTHR30086:SF20">
    <property type="entry name" value="ARGININE EXPORTER PROTEIN ARGO-RELATED"/>
    <property type="match status" value="1"/>
</dbReference>
<keyword evidence="9" id="KW-1185">Reference proteome</keyword>
<dbReference type="InterPro" id="IPR001123">
    <property type="entry name" value="LeuE-type"/>
</dbReference>
<keyword evidence="5 7" id="KW-1133">Transmembrane helix</keyword>
<gene>
    <name evidence="8" type="ORF">BIY29_06615</name>
</gene>
<sequence length="208" mass="22932">MVTIEYWFAFLSAVLLINITPGPDLLFILSKSSRSGRLSAFWGAVGLWTAALTHVSAVAIGLSAIIFASQTMFTLIKYTGAAYLIWLGIKLFFSSQALLIPAQIKEGRLKSFASGFLVNISNPKAALFFMAFLPMFVQSDDAHPQIQMFILGILVVLVKVLIELLLIFCSSYISGFFARHQNSGKIVSRVSSLFFIGFGLQLIILRRP</sequence>
<feature type="transmembrane region" description="Helical" evidence="7">
    <location>
        <begin position="80"/>
        <end position="100"/>
    </location>
</feature>
<evidence type="ECO:0000313" key="8">
    <source>
        <dbReference type="EMBL" id="RLM25811.1"/>
    </source>
</evidence>
<evidence type="ECO:0000256" key="1">
    <source>
        <dbReference type="ARBA" id="ARBA00004651"/>
    </source>
</evidence>